<feature type="compositionally biased region" description="Low complexity" evidence="1">
    <location>
        <begin position="193"/>
        <end position="210"/>
    </location>
</feature>
<dbReference type="EMBL" id="JALLPJ020000642">
    <property type="protein sequence ID" value="KAL3786609.1"/>
    <property type="molecule type" value="Genomic_DNA"/>
</dbReference>
<gene>
    <name evidence="3" type="ORF">ACHAWO_004095</name>
</gene>
<feature type="compositionally biased region" description="Gly residues" evidence="1">
    <location>
        <begin position="228"/>
        <end position="237"/>
    </location>
</feature>
<proteinExistence type="predicted"/>
<feature type="compositionally biased region" description="Basic and acidic residues" evidence="1">
    <location>
        <begin position="173"/>
        <end position="192"/>
    </location>
</feature>
<evidence type="ECO:0000313" key="4">
    <source>
        <dbReference type="Proteomes" id="UP001530400"/>
    </source>
</evidence>
<feature type="compositionally biased region" description="Basic and acidic residues" evidence="1">
    <location>
        <begin position="155"/>
        <end position="165"/>
    </location>
</feature>
<feature type="chain" id="PRO_5044782221" evidence="2">
    <location>
        <begin position="18"/>
        <end position="245"/>
    </location>
</feature>
<name>A0ABD3PF22_9STRA</name>
<reference evidence="3 4" key="1">
    <citation type="submission" date="2024-10" db="EMBL/GenBank/DDBJ databases">
        <title>Updated reference genomes for cyclostephanoid diatoms.</title>
        <authorList>
            <person name="Roberts W.R."/>
            <person name="Alverson A.J."/>
        </authorList>
    </citation>
    <scope>NUCLEOTIDE SEQUENCE [LARGE SCALE GENOMIC DNA]</scope>
    <source>
        <strain evidence="3 4">AJA010-31</strain>
    </source>
</reference>
<evidence type="ECO:0000256" key="2">
    <source>
        <dbReference type="SAM" id="SignalP"/>
    </source>
</evidence>
<comment type="caution">
    <text evidence="3">The sequence shown here is derived from an EMBL/GenBank/DDBJ whole genome shotgun (WGS) entry which is preliminary data.</text>
</comment>
<keyword evidence="2" id="KW-0732">Signal</keyword>
<sequence length="245" mass="26333">MKLFLLLPLTTCAQIIGTPSPTPGNVEKTLQPTIAVTRVPSPIPSTTTLPPSDDNVDDIVITLQPTMDPAGVETLAPTEAAPSGFTPLPSTPSPTDTDDIVTSAPSKKPINKLTKRPSIKPTPRPVVDDDATDDGYYNYANKDDDYSMKQYNHQETYHYDTKSSKSDNYNDDDYTKHNKSGKKDQANGDKSGKSSSKSGKGSAFYKSKSGKSNESKSGKSSNKQNGKSGKGNGGSHVGGWNRYLR</sequence>
<accession>A0ABD3PF22</accession>
<keyword evidence="4" id="KW-1185">Reference proteome</keyword>
<dbReference type="Proteomes" id="UP001530400">
    <property type="component" value="Unassembled WGS sequence"/>
</dbReference>
<feature type="compositionally biased region" description="Basic residues" evidence="1">
    <location>
        <begin position="109"/>
        <end position="118"/>
    </location>
</feature>
<feature type="signal peptide" evidence="2">
    <location>
        <begin position="1"/>
        <end position="17"/>
    </location>
</feature>
<organism evidence="3 4">
    <name type="scientific">Cyclotella atomus</name>
    <dbReference type="NCBI Taxonomy" id="382360"/>
    <lineage>
        <taxon>Eukaryota</taxon>
        <taxon>Sar</taxon>
        <taxon>Stramenopiles</taxon>
        <taxon>Ochrophyta</taxon>
        <taxon>Bacillariophyta</taxon>
        <taxon>Coscinodiscophyceae</taxon>
        <taxon>Thalassiosirophycidae</taxon>
        <taxon>Stephanodiscales</taxon>
        <taxon>Stephanodiscaceae</taxon>
        <taxon>Cyclotella</taxon>
    </lineage>
</organism>
<feature type="compositionally biased region" description="Low complexity" evidence="1">
    <location>
        <begin position="218"/>
        <end position="227"/>
    </location>
</feature>
<evidence type="ECO:0000313" key="3">
    <source>
        <dbReference type="EMBL" id="KAL3786609.1"/>
    </source>
</evidence>
<feature type="region of interest" description="Disordered" evidence="1">
    <location>
        <begin position="77"/>
        <end position="245"/>
    </location>
</feature>
<protein>
    <submittedName>
        <fullName evidence="3">Uncharacterized protein</fullName>
    </submittedName>
</protein>
<evidence type="ECO:0000256" key="1">
    <source>
        <dbReference type="SAM" id="MobiDB-lite"/>
    </source>
</evidence>
<dbReference type="AlphaFoldDB" id="A0ABD3PF22"/>